<dbReference type="Proteomes" id="UP000500870">
    <property type="component" value="Chromosome 1"/>
</dbReference>
<evidence type="ECO:0000313" key="1">
    <source>
        <dbReference type="EMBL" id="QIX20764.1"/>
    </source>
</evidence>
<accession>A0A6H0ZL87</accession>
<proteinExistence type="predicted"/>
<reference evidence="1 2" key="1">
    <citation type="submission" date="2020-04" db="EMBL/GenBank/DDBJ databases">
        <title>FDA dAtabase for Regulatory Grade micrObial Sequences (FDA-ARGOS): Supporting development and validation of Infectious Disease Dx tests.</title>
        <authorList>
            <person name="Sciortino C."/>
            <person name="Tallon L."/>
            <person name="Sadzewicz L."/>
            <person name="Vavikolanu K."/>
            <person name="Mehta A."/>
            <person name="Aluvathingal J."/>
            <person name="Nadendla S."/>
            <person name="Nandy P."/>
            <person name="Geyer C."/>
            <person name="Yan Y."/>
            <person name="Sichtig H."/>
        </authorList>
    </citation>
    <scope>NUCLEOTIDE SEQUENCE [LARGE SCALE GENOMIC DNA]</scope>
    <source>
        <strain evidence="1 2">FDAARGOS_633</strain>
    </source>
</reference>
<dbReference type="EMBL" id="CP050898">
    <property type="protein sequence ID" value="QIX20764.1"/>
    <property type="molecule type" value="Genomic_DNA"/>
</dbReference>
<name>A0A6H0ZL87_9HYPH</name>
<gene>
    <name evidence="1" type="ORF">FOB41_06280</name>
</gene>
<protein>
    <submittedName>
        <fullName evidence="1">Uncharacterized protein</fullName>
    </submittedName>
</protein>
<dbReference type="RefSeq" id="WP_136882713.1">
    <property type="nucleotide sequence ID" value="NZ_CP050898.1"/>
</dbReference>
<dbReference type="Pfam" id="PF13384">
    <property type="entry name" value="HTH_23"/>
    <property type="match status" value="1"/>
</dbReference>
<dbReference type="AlphaFoldDB" id="A0A6H0ZL87"/>
<sequence>MTRANFEYSRPAFGIADLNTSIDGTPRMLDLTLAGALGFSNRHMIRKLISRHDQPLTRFGEVVSMVEKTSDKGGRPGKAYYLNKKQALYICTKSETENATEVTIQMVEVFDAYTSGKPIHVREHDRRTSTKIDDALKLKKNIDRLESVVASIQPATQPNFCAMVIDGEHVFVDINRFDGHGRAVVIQHDGRMRIQNVEPDAHNLRTFGARSALGERYKSPHGGTMRNSVAIVGMVMEPHIDEKRQGYVNDVTDKLREQITTLLNAGPFTDIQIAKRLCCNPKFVNEVRKVQSRKPKDILPAKVIEHEPQYRGRRTIFKDEILRLIDEGVSNRDIAKQTGATYQTVTHWRRWSEDRVA</sequence>
<organism evidence="1 2">
    <name type="scientific">Agrobacterium pusense</name>
    <dbReference type="NCBI Taxonomy" id="648995"/>
    <lineage>
        <taxon>Bacteria</taxon>
        <taxon>Pseudomonadati</taxon>
        <taxon>Pseudomonadota</taxon>
        <taxon>Alphaproteobacteria</taxon>
        <taxon>Hyphomicrobiales</taxon>
        <taxon>Rhizobiaceae</taxon>
        <taxon>Rhizobium/Agrobacterium group</taxon>
        <taxon>Agrobacterium</taxon>
    </lineage>
</organism>
<evidence type="ECO:0000313" key="2">
    <source>
        <dbReference type="Proteomes" id="UP000500870"/>
    </source>
</evidence>